<gene>
    <name evidence="11" type="ORF">SAMN05216174_10776</name>
</gene>
<keyword evidence="8" id="KW-0902">Two-component regulatory system</keyword>
<dbReference type="InterPro" id="IPR011712">
    <property type="entry name" value="Sig_transdc_His_kin_sub3_dim/P"/>
</dbReference>
<dbReference type="Pfam" id="PF07730">
    <property type="entry name" value="HisKA_3"/>
    <property type="match status" value="1"/>
</dbReference>
<dbReference type="Gene3D" id="1.20.5.1930">
    <property type="match status" value="1"/>
</dbReference>
<protein>
    <recommendedName>
        <fullName evidence="2">histidine kinase</fullName>
        <ecNumber evidence="2">2.7.13.3</ecNumber>
    </recommendedName>
</protein>
<evidence type="ECO:0000256" key="1">
    <source>
        <dbReference type="ARBA" id="ARBA00000085"/>
    </source>
</evidence>
<dbReference type="InterPro" id="IPR036890">
    <property type="entry name" value="HATPase_C_sf"/>
</dbReference>
<feature type="domain" description="Signal transduction histidine kinase subgroup 3 dimerisation and phosphoacceptor" evidence="10">
    <location>
        <begin position="213"/>
        <end position="289"/>
    </location>
</feature>
<dbReference type="EC" id="2.7.13.3" evidence="2"/>
<dbReference type="PANTHER" id="PTHR24421">
    <property type="entry name" value="NITRATE/NITRITE SENSOR PROTEIN NARX-RELATED"/>
    <property type="match status" value="1"/>
</dbReference>
<evidence type="ECO:0000259" key="9">
    <source>
        <dbReference type="Pfam" id="PF02518"/>
    </source>
</evidence>
<evidence type="ECO:0000256" key="6">
    <source>
        <dbReference type="ARBA" id="ARBA00022777"/>
    </source>
</evidence>
<evidence type="ECO:0000259" key="10">
    <source>
        <dbReference type="Pfam" id="PF07730"/>
    </source>
</evidence>
<dbReference type="GO" id="GO:0046983">
    <property type="term" value="F:protein dimerization activity"/>
    <property type="evidence" value="ECO:0007669"/>
    <property type="project" value="InterPro"/>
</dbReference>
<dbReference type="SUPFAM" id="SSF55874">
    <property type="entry name" value="ATPase domain of HSP90 chaperone/DNA topoisomerase II/histidine kinase"/>
    <property type="match status" value="1"/>
</dbReference>
<evidence type="ECO:0000313" key="11">
    <source>
        <dbReference type="EMBL" id="SDD09096.1"/>
    </source>
</evidence>
<evidence type="ECO:0000256" key="3">
    <source>
        <dbReference type="ARBA" id="ARBA00022553"/>
    </source>
</evidence>
<dbReference type="GO" id="GO:0005524">
    <property type="term" value="F:ATP binding"/>
    <property type="evidence" value="ECO:0007669"/>
    <property type="project" value="UniProtKB-KW"/>
</dbReference>
<evidence type="ECO:0000256" key="5">
    <source>
        <dbReference type="ARBA" id="ARBA00022741"/>
    </source>
</evidence>
<dbReference type="STRING" id="1271860.SAMN05216174_10776"/>
<keyword evidence="7" id="KW-0067">ATP-binding</keyword>
<feature type="domain" description="Histidine kinase/HSP90-like ATPase" evidence="9">
    <location>
        <begin position="333"/>
        <end position="421"/>
    </location>
</feature>
<evidence type="ECO:0000256" key="7">
    <source>
        <dbReference type="ARBA" id="ARBA00022840"/>
    </source>
</evidence>
<accession>A0A1G6RYR5</accession>
<keyword evidence="3" id="KW-0597">Phosphoprotein</keyword>
<organism evidence="11 12">
    <name type="scientific">Actinokineospora iranica</name>
    <dbReference type="NCBI Taxonomy" id="1271860"/>
    <lineage>
        <taxon>Bacteria</taxon>
        <taxon>Bacillati</taxon>
        <taxon>Actinomycetota</taxon>
        <taxon>Actinomycetes</taxon>
        <taxon>Pseudonocardiales</taxon>
        <taxon>Pseudonocardiaceae</taxon>
        <taxon>Actinokineospora</taxon>
    </lineage>
</organism>
<evidence type="ECO:0000256" key="4">
    <source>
        <dbReference type="ARBA" id="ARBA00022679"/>
    </source>
</evidence>
<evidence type="ECO:0000256" key="2">
    <source>
        <dbReference type="ARBA" id="ARBA00012438"/>
    </source>
</evidence>
<proteinExistence type="predicted"/>
<dbReference type="InterPro" id="IPR050482">
    <property type="entry name" value="Sensor_HK_TwoCompSys"/>
</dbReference>
<dbReference type="CDD" id="cd16917">
    <property type="entry name" value="HATPase_UhpB-NarQ-NarX-like"/>
    <property type="match status" value="1"/>
</dbReference>
<keyword evidence="6 11" id="KW-0418">Kinase</keyword>
<keyword evidence="4" id="KW-0808">Transferase</keyword>
<dbReference type="AlphaFoldDB" id="A0A1G6RYR5"/>
<dbReference type="Proteomes" id="UP000199501">
    <property type="component" value="Unassembled WGS sequence"/>
</dbReference>
<dbReference type="Pfam" id="PF02518">
    <property type="entry name" value="HATPase_c"/>
    <property type="match status" value="1"/>
</dbReference>
<dbReference type="EMBL" id="FMZZ01000007">
    <property type="protein sequence ID" value="SDD09096.1"/>
    <property type="molecule type" value="Genomic_DNA"/>
</dbReference>
<dbReference type="OrthoDB" id="227596at2"/>
<dbReference type="GO" id="GO:0000155">
    <property type="term" value="F:phosphorelay sensor kinase activity"/>
    <property type="evidence" value="ECO:0007669"/>
    <property type="project" value="InterPro"/>
</dbReference>
<sequence length="425" mass="44133">MPEAVGFEVGRGGLTERGPCQAGGVLDTAVVLRRQSLAVAGFCAVADVGVLVVLCPGLWSAPVGWVAVALTVLVDLALAAPARLSGVVAVGHAVLQVVGPALLSGVGPYRGSNEAGLLVAGYRVGAWSGRWESTVAMAALAAGVVGGRLLQPGRYLLTDWRMIALDVLASALLPWLVGRNTTTRRGHLAELEQRESRRRAEERAAISRAVAEERTAIARDLHDVISHHVSAIGVHAGAARLALSDSTVPVNAGPVVPESTVRRSLSAVETASRSAMVDLRRLLDLLQRGDDGAVRQPGLDDLDDLVAGIRAAGLSTRVVTAGPIGDVPPSVDVALYRVVQEALTNALRHGGGSAEVVVRRRPGDVVLTVTNDTADGQAPTGGGRRGLAGIRQRAALFGGEVDCGPTPDGLRWTVRVTVPLENRES</sequence>
<comment type="catalytic activity">
    <reaction evidence="1">
        <text>ATP + protein L-histidine = ADP + protein N-phospho-L-histidine.</text>
        <dbReference type="EC" id="2.7.13.3"/>
    </reaction>
</comment>
<dbReference type="InterPro" id="IPR003594">
    <property type="entry name" value="HATPase_dom"/>
</dbReference>
<evidence type="ECO:0000313" key="12">
    <source>
        <dbReference type="Proteomes" id="UP000199501"/>
    </source>
</evidence>
<dbReference type="PANTHER" id="PTHR24421:SF10">
    <property type="entry name" value="NITRATE_NITRITE SENSOR PROTEIN NARQ"/>
    <property type="match status" value="1"/>
</dbReference>
<name>A0A1G6RYR5_9PSEU</name>
<evidence type="ECO:0000256" key="8">
    <source>
        <dbReference type="ARBA" id="ARBA00023012"/>
    </source>
</evidence>
<dbReference type="GO" id="GO:0016020">
    <property type="term" value="C:membrane"/>
    <property type="evidence" value="ECO:0007669"/>
    <property type="project" value="InterPro"/>
</dbReference>
<keyword evidence="5" id="KW-0547">Nucleotide-binding</keyword>
<keyword evidence="12" id="KW-1185">Reference proteome</keyword>
<reference evidence="12" key="1">
    <citation type="submission" date="2016-10" db="EMBL/GenBank/DDBJ databases">
        <authorList>
            <person name="Varghese N."/>
            <person name="Submissions S."/>
        </authorList>
    </citation>
    <scope>NUCLEOTIDE SEQUENCE [LARGE SCALE GENOMIC DNA]</scope>
    <source>
        <strain evidence="12">IBRC-M 10403</strain>
    </source>
</reference>
<dbReference type="Gene3D" id="3.30.565.10">
    <property type="entry name" value="Histidine kinase-like ATPase, C-terminal domain"/>
    <property type="match status" value="1"/>
</dbReference>